<sequence length="130" mass="15597">MIKKILYTLLFCITLIFTSCWIYPDYKNYMEIDGVLYFEDYETMKAVVIPKINASFTTWHWNGDEFDKKYEQYFGNIISNEDDYKILTENKCLYAVRNKKSLKVDNKQVCSGEYYWITTSNNQGVIFYQN</sequence>
<dbReference type="AlphaFoldDB" id="A0A1I3IPP0"/>
<evidence type="ECO:0000313" key="2">
    <source>
        <dbReference type="Proteomes" id="UP000182737"/>
    </source>
</evidence>
<evidence type="ECO:0000313" key="1">
    <source>
        <dbReference type="EMBL" id="SFI49882.1"/>
    </source>
</evidence>
<keyword evidence="2" id="KW-1185">Reference proteome</keyword>
<protein>
    <recommendedName>
        <fullName evidence="3">Lipoprotein</fullName>
    </recommendedName>
</protein>
<proteinExistence type="predicted"/>
<dbReference type="RefSeq" id="WP_143090489.1">
    <property type="nucleotide sequence ID" value="NZ_FORI01000002.1"/>
</dbReference>
<accession>A0A1I3IPP0</accession>
<reference evidence="2" key="1">
    <citation type="submission" date="2016-10" db="EMBL/GenBank/DDBJ databases">
        <authorList>
            <person name="Varghese N."/>
            <person name="Submissions S."/>
        </authorList>
    </citation>
    <scope>NUCLEOTIDE SEQUENCE [LARGE SCALE GENOMIC DNA]</scope>
    <source>
        <strain evidence="2">XBD1002</strain>
    </source>
</reference>
<name>A0A1I3IPP0_9SPIR</name>
<dbReference type="OrthoDB" id="9848877at2"/>
<dbReference type="Proteomes" id="UP000182737">
    <property type="component" value="Unassembled WGS sequence"/>
</dbReference>
<organism evidence="1 2">
    <name type="scientific">Treponema bryantii</name>
    <dbReference type="NCBI Taxonomy" id="163"/>
    <lineage>
        <taxon>Bacteria</taxon>
        <taxon>Pseudomonadati</taxon>
        <taxon>Spirochaetota</taxon>
        <taxon>Spirochaetia</taxon>
        <taxon>Spirochaetales</taxon>
        <taxon>Treponemataceae</taxon>
        <taxon>Treponema</taxon>
    </lineage>
</organism>
<gene>
    <name evidence="1" type="ORF">SAMN04487775_10250</name>
</gene>
<dbReference type="PROSITE" id="PS51257">
    <property type="entry name" value="PROKAR_LIPOPROTEIN"/>
    <property type="match status" value="1"/>
</dbReference>
<dbReference type="EMBL" id="FORI01000002">
    <property type="protein sequence ID" value="SFI49882.1"/>
    <property type="molecule type" value="Genomic_DNA"/>
</dbReference>
<evidence type="ECO:0008006" key="3">
    <source>
        <dbReference type="Google" id="ProtNLM"/>
    </source>
</evidence>